<reference evidence="1 2" key="1">
    <citation type="journal article" date="2018" name="Mol. Biol. Evol.">
        <title>Broad Genomic Sampling Reveals a Smut Pathogenic Ancestry of the Fungal Clade Ustilaginomycotina.</title>
        <authorList>
            <person name="Kijpornyongpan T."/>
            <person name="Mondo S.J."/>
            <person name="Barry K."/>
            <person name="Sandor L."/>
            <person name="Lee J."/>
            <person name="Lipzen A."/>
            <person name="Pangilinan J."/>
            <person name="LaButti K."/>
            <person name="Hainaut M."/>
            <person name="Henrissat B."/>
            <person name="Grigoriev I.V."/>
            <person name="Spatafora J.W."/>
            <person name="Aime M.C."/>
        </authorList>
    </citation>
    <scope>NUCLEOTIDE SEQUENCE [LARGE SCALE GENOMIC DNA]</scope>
    <source>
        <strain evidence="1 2">SA 807</strain>
    </source>
</reference>
<gene>
    <name evidence="1" type="ORF">IE53DRAFT_389519</name>
</gene>
<accession>A0ACD0NR62</accession>
<dbReference type="Proteomes" id="UP000245626">
    <property type="component" value="Unassembled WGS sequence"/>
</dbReference>
<evidence type="ECO:0000313" key="2">
    <source>
        <dbReference type="Proteomes" id="UP000245626"/>
    </source>
</evidence>
<evidence type="ECO:0000313" key="1">
    <source>
        <dbReference type="EMBL" id="PWN48291.1"/>
    </source>
</evidence>
<proteinExistence type="predicted"/>
<name>A0ACD0NR62_9BASI</name>
<dbReference type="EMBL" id="KZ820233">
    <property type="protein sequence ID" value="PWN48291.1"/>
    <property type="molecule type" value="Genomic_DNA"/>
</dbReference>
<sequence>MMSASDCFFIFFFYLSLLCFSFEKKMISSSRLKSLGKNHPESENERWMTSSANSKGWHTVYYWP</sequence>
<organism evidence="1 2">
    <name type="scientific">Violaceomyces palustris</name>
    <dbReference type="NCBI Taxonomy" id="1673888"/>
    <lineage>
        <taxon>Eukaryota</taxon>
        <taxon>Fungi</taxon>
        <taxon>Dikarya</taxon>
        <taxon>Basidiomycota</taxon>
        <taxon>Ustilaginomycotina</taxon>
        <taxon>Ustilaginomycetes</taxon>
        <taxon>Violaceomycetales</taxon>
        <taxon>Violaceomycetaceae</taxon>
        <taxon>Violaceomyces</taxon>
    </lineage>
</organism>
<protein>
    <submittedName>
        <fullName evidence="1">Uncharacterized protein</fullName>
    </submittedName>
</protein>
<keyword evidence="2" id="KW-1185">Reference proteome</keyword>